<dbReference type="OrthoDB" id="9789979at2"/>
<protein>
    <submittedName>
        <fullName evidence="1">VWA domain-containing protein</fullName>
    </submittedName>
</protein>
<gene>
    <name evidence="1" type="ORF">F8566_07995</name>
</gene>
<reference evidence="1 2" key="1">
    <citation type="submission" date="2019-09" db="EMBL/GenBank/DDBJ databases">
        <title>Actinomadura physcomitrii sp. nov., a novel actinomycete isolated from moss [Physcomitrium sphaericum (Ludw) Fuernr].</title>
        <authorList>
            <person name="Zhuang X."/>
            <person name="Liu C."/>
        </authorList>
    </citation>
    <scope>NUCLEOTIDE SEQUENCE [LARGE SCALE GENOMIC DNA]</scope>
    <source>
        <strain evidence="1 2">HMC1</strain>
    </source>
</reference>
<evidence type="ECO:0000313" key="1">
    <source>
        <dbReference type="EMBL" id="KAB2350889.1"/>
    </source>
</evidence>
<dbReference type="AlphaFoldDB" id="A0A6H9YUZ1"/>
<dbReference type="Gene3D" id="3.40.50.410">
    <property type="entry name" value="von Willebrand factor, type A domain"/>
    <property type="match status" value="1"/>
</dbReference>
<organism evidence="1 2">
    <name type="scientific">Actinomadura rudentiformis</name>
    <dbReference type="NCBI Taxonomy" id="359158"/>
    <lineage>
        <taxon>Bacteria</taxon>
        <taxon>Bacillati</taxon>
        <taxon>Actinomycetota</taxon>
        <taxon>Actinomycetes</taxon>
        <taxon>Streptosporangiales</taxon>
        <taxon>Thermomonosporaceae</taxon>
        <taxon>Actinomadura</taxon>
    </lineage>
</organism>
<dbReference type="RefSeq" id="WP_151559287.1">
    <property type="nucleotide sequence ID" value="NZ_WBMT01000003.1"/>
</dbReference>
<keyword evidence="2" id="KW-1185">Reference proteome</keyword>
<comment type="caution">
    <text evidence="1">The sequence shown here is derived from an EMBL/GenBank/DDBJ whole genome shotgun (WGS) entry which is preliminary data.</text>
</comment>
<name>A0A6H9YUZ1_9ACTN</name>
<sequence>MNDSIVDSDANRRQVLYWRLLARLFDGDEQPSLEAASVAIVDDLGLPPALLDPGVSVDNIVQRFPALGPELQGLMAPKDVDAGSEDQVRRAALVSKLLLNVFSTGSGSVTAGQLAGWQQDAGWLKQALGEEGASEMSGVLSGMEGDLVKRMKLREVLADPKLAARLTPSMSLIEQLLRDKSNLSGVALANAKSLIRRYVDEVAEVLRTQVQQTSAGTIDRSVPPKRVFRNLDLERTIWKNLTNWSPEDERLYVDRLFYRHTAKRTTPAKMIVVVDQSGSMVDSMVNCTILASIFAGLPKVDVHLIAFDTRALDLTPWVHDPFEVLLRTKLGGGNDGPVAMAMARPKITDPANTVMVWISDFYEFDRSQPLFDGIEAVHRSGVKFIPVGSVNSSGHQSVDPWFRQKLKDLGTPVISGHIRKLVFELKNFIG</sequence>
<accession>A0A6H9YUZ1</accession>
<dbReference type="InterPro" id="IPR008912">
    <property type="entry name" value="Uncharacterised_CoxE"/>
</dbReference>
<dbReference type="EMBL" id="WBMT01000003">
    <property type="protein sequence ID" value="KAB2350889.1"/>
    <property type="molecule type" value="Genomic_DNA"/>
</dbReference>
<dbReference type="Pfam" id="PF05762">
    <property type="entry name" value="VWA_CoxE"/>
    <property type="match status" value="1"/>
</dbReference>
<dbReference type="Proteomes" id="UP000468735">
    <property type="component" value="Unassembled WGS sequence"/>
</dbReference>
<dbReference type="SUPFAM" id="SSF53300">
    <property type="entry name" value="vWA-like"/>
    <property type="match status" value="1"/>
</dbReference>
<evidence type="ECO:0000313" key="2">
    <source>
        <dbReference type="Proteomes" id="UP000468735"/>
    </source>
</evidence>
<dbReference type="InterPro" id="IPR036465">
    <property type="entry name" value="vWFA_dom_sf"/>
</dbReference>
<proteinExistence type="predicted"/>